<dbReference type="STRING" id="4529.A0A0E0QYG9"/>
<dbReference type="Pfam" id="PF12937">
    <property type="entry name" value="F-box-like"/>
    <property type="match status" value="1"/>
</dbReference>
<dbReference type="AlphaFoldDB" id="A0A0E0QYG9"/>
<keyword evidence="3" id="KW-1185">Reference proteome</keyword>
<dbReference type="Proteomes" id="UP000008022">
    <property type="component" value="Unassembled WGS sequence"/>
</dbReference>
<dbReference type="EnsemblPlants" id="ORUFI10G08740.1">
    <property type="protein sequence ID" value="ORUFI10G08740.1"/>
    <property type="gene ID" value="ORUFI10G08740"/>
</dbReference>
<dbReference type="SMART" id="SM00256">
    <property type="entry name" value="FBOX"/>
    <property type="match status" value="1"/>
</dbReference>
<dbReference type="PANTHER" id="PTHR34591">
    <property type="entry name" value="OS03G0653100 PROTEIN-RELATED"/>
    <property type="match status" value="1"/>
</dbReference>
<reference evidence="3" key="1">
    <citation type="submission" date="2013-06" db="EMBL/GenBank/DDBJ databases">
        <authorList>
            <person name="Zhao Q."/>
        </authorList>
    </citation>
    <scope>NUCLEOTIDE SEQUENCE</scope>
    <source>
        <strain evidence="3">cv. W1943</strain>
    </source>
</reference>
<dbReference type="InterPro" id="IPR001810">
    <property type="entry name" value="F-box_dom"/>
</dbReference>
<evidence type="ECO:0000313" key="2">
    <source>
        <dbReference type="EnsemblPlants" id="ORUFI10G08740.1"/>
    </source>
</evidence>
<dbReference type="HOGENOM" id="CLU_030606_0_2_1"/>
<evidence type="ECO:0000313" key="3">
    <source>
        <dbReference type="Proteomes" id="UP000008022"/>
    </source>
</evidence>
<dbReference type="OMA" id="CCASIDD"/>
<reference evidence="2" key="2">
    <citation type="submission" date="2015-06" db="UniProtKB">
        <authorList>
            <consortium name="EnsemblPlants"/>
        </authorList>
    </citation>
    <scope>IDENTIFICATION</scope>
</reference>
<name>A0A0E0QYG9_ORYRU</name>
<dbReference type="SUPFAM" id="SSF81383">
    <property type="entry name" value="F-box domain"/>
    <property type="match status" value="1"/>
</dbReference>
<evidence type="ECO:0000259" key="1">
    <source>
        <dbReference type="SMART" id="SM00256"/>
    </source>
</evidence>
<organism evidence="2 3">
    <name type="scientific">Oryza rufipogon</name>
    <name type="common">Brownbeard rice</name>
    <name type="synonym">Asian wild rice</name>
    <dbReference type="NCBI Taxonomy" id="4529"/>
    <lineage>
        <taxon>Eukaryota</taxon>
        <taxon>Viridiplantae</taxon>
        <taxon>Streptophyta</taxon>
        <taxon>Embryophyta</taxon>
        <taxon>Tracheophyta</taxon>
        <taxon>Spermatophyta</taxon>
        <taxon>Magnoliopsida</taxon>
        <taxon>Liliopsida</taxon>
        <taxon>Poales</taxon>
        <taxon>Poaceae</taxon>
        <taxon>BOP clade</taxon>
        <taxon>Oryzoideae</taxon>
        <taxon>Oryzeae</taxon>
        <taxon>Oryzinae</taxon>
        <taxon>Oryza</taxon>
    </lineage>
</organism>
<dbReference type="Gramene" id="ORUFI10G08740.1">
    <property type="protein sequence ID" value="ORUFI10G08740.1"/>
    <property type="gene ID" value="ORUFI10G08740"/>
</dbReference>
<proteinExistence type="predicted"/>
<accession>A0A0E0QYG9</accession>
<protein>
    <recommendedName>
        <fullName evidence="1">F-box domain-containing protein</fullName>
    </recommendedName>
</protein>
<sequence length="437" mass="50534">MAAADLLPDDVLEEILRLLAPSPRSLAACRVVCKAWRAIMDTRCPPPRPDLLPLSLAGIFFANFYCTIDNLLGFFAQRGRHHRARIFPKLDYLDDAPIDKLEAHDHCNGLLLMDNQPSHAAVDTHGCPRRRSGAPRGSDLEAMVTDSCCKEYLVFDPTVSPHYEVFSIPELVFCIGDDKENAESVVRQHEWPPSPFVVQVYSSATGRWEKRSLVRQREAAGTIADVHYSSWMASHHLYSVYWRGALHVQMKNNDVIRITLLDDKYQVIKSPSDINLNNHPYIYLGRSKKGVCCASIDHKQHQRRQVWLLHEVLLGGDQMEWMLIHDVSLEQIMADFRWNPEAVKPWIKHNTYRGDNKNNEEISEDESPGWDSEDDNIIVYTEDMVRWDMNGYTCILGLHPFREIIFLFNSYQDRVYDWLWASCTWRRYMGRDDDGVL</sequence>
<feature type="domain" description="F-box" evidence="1">
    <location>
        <begin position="7"/>
        <end position="51"/>
    </location>
</feature>
<dbReference type="InterPro" id="IPR036047">
    <property type="entry name" value="F-box-like_dom_sf"/>
</dbReference>
<dbReference type="Gene3D" id="1.20.1280.50">
    <property type="match status" value="1"/>
</dbReference>